<organism evidence="2 3">
    <name type="scientific">Sphaerobolus stellatus (strain SS14)</name>
    <dbReference type="NCBI Taxonomy" id="990650"/>
    <lineage>
        <taxon>Eukaryota</taxon>
        <taxon>Fungi</taxon>
        <taxon>Dikarya</taxon>
        <taxon>Basidiomycota</taxon>
        <taxon>Agaricomycotina</taxon>
        <taxon>Agaricomycetes</taxon>
        <taxon>Phallomycetidae</taxon>
        <taxon>Geastrales</taxon>
        <taxon>Sphaerobolaceae</taxon>
        <taxon>Sphaerobolus</taxon>
    </lineage>
</organism>
<name>A0A0C9W5R0_SPHS4</name>
<feature type="region of interest" description="Disordered" evidence="1">
    <location>
        <begin position="327"/>
        <end position="362"/>
    </location>
</feature>
<feature type="compositionally biased region" description="Polar residues" evidence="1">
    <location>
        <begin position="178"/>
        <end position="191"/>
    </location>
</feature>
<reference evidence="2 3" key="1">
    <citation type="submission" date="2014-06" db="EMBL/GenBank/DDBJ databases">
        <title>Evolutionary Origins and Diversification of the Mycorrhizal Mutualists.</title>
        <authorList>
            <consortium name="DOE Joint Genome Institute"/>
            <consortium name="Mycorrhizal Genomics Consortium"/>
            <person name="Kohler A."/>
            <person name="Kuo A."/>
            <person name="Nagy L.G."/>
            <person name="Floudas D."/>
            <person name="Copeland A."/>
            <person name="Barry K.W."/>
            <person name="Cichocki N."/>
            <person name="Veneault-Fourrey C."/>
            <person name="LaButti K."/>
            <person name="Lindquist E.A."/>
            <person name="Lipzen A."/>
            <person name="Lundell T."/>
            <person name="Morin E."/>
            <person name="Murat C."/>
            <person name="Riley R."/>
            <person name="Ohm R."/>
            <person name="Sun H."/>
            <person name="Tunlid A."/>
            <person name="Henrissat B."/>
            <person name="Grigoriev I.V."/>
            <person name="Hibbett D.S."/>
            <person name="Martin F."/>
        </authorList>
    </citation>
    <scope>NUCLEOTIDE SEQUENCE [LARGE SCALE GENOMIC DNA]</scope>
    <source>
        <strain evidence="2 3">SS14</strain>
    </source>
</reference>
<sequence length="663" mass="73390">MRLCLAFAPSRLTHELVFPDALPSPQHPSPTASLPLPDGWRRHIHLLEEMGLPQPRNVHALDRTVAWVVLLEEVLFDLDSSTITCRFLNGFTTTFPLEEKYVNKLSSIPEAYARARRENAAEHAASFARRWERRPASINPIQQTMPARKRNKLIKRARPGLQRKEASEPGALPCFASQPPSSTPQALHPSPSTHPAPSIPSWFRRTTRPILVDTYRLAVVPVLTTSFWTQSTLREMRVRELVRCGFDSRDFESAAGYNANRDAELNVKRGPALTVTPITHSALAEDASYDARLQRACGPHYALWTVRSVVNQIGSKIEEMEYQHMTRAANGGGDDPATPGLEGEGGGDGFGEDSDTDESVRTPVEVHEVLPASPSSTNFNNKTQSFHALQPRPQHHEHPDPPPHSALHTAHTHYSTLLHALERTARLDMLDEIGAADPEMAAHLAMQKHQMAGGHGASAGNSSASYSNNGRSGNKRIPGGGVSFGCKFAARKERRGSMLRHEVKVRSFEEQEAEEMEWWALEEELRAWRDAGGVSDEGSEGEDEGEKDMRIPSSPPGLSSSSPDPTTAIPAPSRRRCIALCATAEERLVKDARRRIVSPRDVVAFFERDVLRHEEGEADVEGGERVVGEVLDEKEMGEDKDVDVFVLDRMGDLRMGRERVVAA</sequence>
<dbReference type="HOGENOM" id="CLU_413983_0_0_1"/>
<evidence type="ECO:0000256" key="1">
    <source>
        <dbReference type="SAM" id="MobiDB-lite"/>
    </source>
</evidence>
<feature type="region of interest" description="Disordered" evidence="1">
    <location>
        <begin position="389"/>
        <end position="408"/>
    </location>
</feature>
<feature type="region of interest" description="Disordered" evidence="1">
    <location>
        <begin position="531"/>
        <end position="572"/>
    </location>
</feature>
<dbReference type="AlphaFoldDB" id="A0A0C9W5R0"/>
<evidence type="ECO:0000313" key="3">
    <source>
        <dbReference type="Proteomes" id="UP000054279"/>
    </source>
</evidence>
<keyword evidence="3" id="KW-1185">Reference proteome</keyword>
<dbReference type="Proteomes" id="UP000054279">
    <property type="component" value="Unassembled WGS sequence"/>
</dbReference>
<gene>
    <name evidence="2" type="ORF">M422DRAFT_248324</name>
</gene>
<feature type="compositionally biased region" description="Low complexity" evidence="1">
    <location>
        <begin position="458"/>
        <end position="472"/>
    </location>
</feature>
<feature type="region of interest" description="Disordered" evidence="1">
    <location>
        <begin position="158"/>
        <end position="200"/>
    </location>
</feature>
<evidence type="ECO:0000313" key="2">
    <source>
        <dbReference type="EMBL" id="KIJ47761.1"/>
    </source>
</evidence>
<dbReference type="EMBL" id="KN837100">
    <property type="protein sequence ID" value="KIJ47761.1"/>
    <property type="molecule type" value="Genomic_DNA"/>
</dbReference>
<accession>A0A0C9W5R0</accession>
<feature type="region of interest" description="Disordered" evidence="1">
    <location>
        <begin position="450"/>
        <end position="480"/>
    </location>
</feature>
<protein>
    <submittedName>
        <fullName evidence="2">Uncharacterized protein</fullName>
    </submittedName>
</protein>
<feature type="compositionally biased region" description="Acidic residues" evidence="1">
    <location>
        <begin position="537"/>
        <end position="546"/>
    </location>
</feature>
<proteinExistence type="predicted"/>
<feature type="compositionally biased region" description="Low complexity" evidence="1">
    <location>
        <begin position="556"/>
        <end position="565"/>
    </location>
</feature>